<dbReference type="Proteomes" id="UP000316777">
    <property type="component" value="Segment"/>
</dbReference>
<dbReference type="GeneID" id="64766993"/>
<evidence type="ECO:0000313" key="2">
    <source>
        <dbReference type="Proteomes" id="UP000316777"/>
    </source>
</evidence>
<proteinExistence type="predicted"/>
<dbReference type="EMBL" id="MK937592">
    <property type="protein sequence ID" value="QDH91747.1"/>
    <property type="molecule type" value="Genomic_DNA"/>
</dbReference>
<sequence>MATDDELYAPSVFMSDYDHPAPETVVNAPLPRGTEGGLIETTKRAVVTAIRTALTATGMSTGDRPLYIDQEYPMKELHYPGVWVQFSITKLNRAGIGHEVAVEVDDQWCTVQEWMVEGRVTVSVVGLKNKDRDRISDAIIAMLAFSRPPEPVLTNAAVDTKQNRSLFAALAENPHMSITLNTDVLYSGGQGVNVGTPFSPDMLAYEDSYSFDLQGQFNTVFRHDGTYTLTRVDVDDYSAPSTAEYRELDPWSGPPPPHTL</sequence>
<evidence type="ECO:0000313" key="1">
    <source>
        <dbReference type="EMBL" id="QDH91747.1"/>
    </source>
</evidence>
<protein>
    <submittedName>
        <fullName evidence="1">Uncharacterized protein</fullName>
    </submittedName>
</protein>
<keyword evidence="2" id="KW-1185">Reference proteome</keyword>
<dbReference type="KEGG" id="vg:64766993"/>
<organism evidence="1 2">
    <name type="scientific">Mycobacterium phage Phrappuccino</name>
    <dbReference type="NCBI Taxonomy" id="2591223"/>
    <lineage>
        <taxon>Viruses</taxon>
        <taxon>Duplodnaviria</taxon>
        <taxon>Heunggongvirae</taxon>
        <taxon>Uroviricota</taxon>
        <taxon>Caudoviricetes</taxon>
        <taxon>Phrappuccinovirus</taxon>
        <taxon>Phrappuccinovirus phrappuccino</taxon>
        <taxon>Phreappuccinovirus Phrappuccino</taxon>
    </lineage>
</organism>
<dbReference type="RefSeq" id="YP_010059761.1">
    <property type="nucleotide sequence ID" value="NC_054727.1"/>
</dbReference>
<gene>
    <name evidence="1" type="primary">72</name>
    <name evidence="1" type="ORF">SEA_PHRAPPUCCINO_72</name>
</gene>
<name>A0A514DDS1_9CAUD</name>
<accession>A0A514DDS1</accession>
<reference evidence="1 2" key="1">
    <citation type="submission" date="2019-05" db="EMBL/GenBank/DDBJ databases">
        <authorList>
            <person name="Pope W.H."/>
            <person name="Garlena R.A."/>
            <person name="Russell D.A."/>
            <person name="Jacobs-Sera D."/>
            <person name="Hatfull G.F."/>
        </authorList>
    </citation>
    <scope>NUCLEOTIDE SEQUENCE [LARGE SCALE GENOMIC DNA]</scope>
</reference>